<gene>
    <name evidence="1" type="ORF">VP01_530g5</name>
</gene>
<dbReference type="VEuPathDB" id="FungiDB:VP01_530g5"/>
<sequence>MVFVKYLANMKTLCFCWLLLGKSIDSINSALKTAIHPHSCARWKALYEKPQEVMWNPPNYDPCVHPPSLTNEEVYFVLEVLKVDPTLYLDELQKKLEEATRQKSGTVKMVHPSQCPLKHTQFSIEVSAFPSNSSNIVESDPNITTPGNSFTQPSRSFTFTPRCHLFPAPKNPSCWVSCRYECQTPCLGALPPSIHAIFQSD</sequence>
<reference evidence="1 2" key="1">
    <citation type="submission" date="2015-08" db="EMBL/GenBank/DDBJ databases">
        <title>Next Generation Sequencing and Analysis of the Genome of Puccinia sorghi L Schw, the Causal Agent of Maize Common Rust.</title>
        <authorList>
            <person name="Rochi L."/>
            <person name="Burguener G."/>
            <person name="Darino M."/>
            <person name="Turjanski A."/>
            <person name="Kreff E."/>
            <person name="Dieguez M.J."/>
            <person name="Sacco F."/>
        </authorList>
    </citation>
    <scope>NUCLEOTIDE SEQUENCE [LARGE SCALE GENOMIC DNA]</scope>
    <source>
        <strain evidence="1 2">RO10H11247</strain>
    </source>
</reference>
<keyword evidence="2" id="KW-1185">Reference proteome</keyword>
<accession>A0A0L6UK96</accession>
<dbReference type="PANTHER" id="PTHR46564">
    <property type="entry name" value="TRANSPOSASE"/>
    <property type="match status" value="1"/>
</dbReference>
<protein>
    <submittedName>
        <fullName evidence="1">Uncharacterized protein</fullName>
    </submittedName>
</protein>
<dbReference type="OrthoDB" id="3264182at2759"/>
<dbReference type="EMBL" id="LAVV01010509">
    <property type="protein sequence ID" value="KNZ48944.1"/>
    <property type="molecule type" value="Genomic_DNA"/>
</dbReference>
<dbReference type="STRING" id="27349.A0A0L6UK96"/>
<organism evidence="1 2">
    <name type="scientific">Puccinia sorghi</name>
    <dbReference type="NCBI Taxonomy" id="27349"/>
    <lineage>
        <taxon>Eukaryota</taxon>
        <taxon>Fungi</taxon>
        <taxon>Dikarya</taxon>
        <taxon>Basidiomycota</taxon>
        <taxon>Pucciniomycotina</taxon>
        <taxon>Pucciniomycetes</taxon>
        <taxon>Pucciniales</taxon>
        <taxon>Pucciniaceae</taxon>
        <taxon>Puccinia</taxon>
    </lineage>
</organism>
<proteinExistence type="predicted"/>
<name>A0A0L6UK96_9BASI</name>
<evidence type="ECO:0000313" key="1">
    <source>
        <dbReference type="EMBL" id="KNZ48944.1"/>
    </source>
</evidence>
<evidence type="ECO:0000313" key="2">
    <source>
        <dbReference type="Proteomes" id="UP000037035"/>
    </source>
</evidence>
<comment type="caution">
    <text evidence="1">The sequence shown here is derived from an EMBL/GenBank/DDBJ whole genome shotgun (WGS) entry which is preliminary data.</text>
</comment>
<dbReference type="PANTHER" id="PTHR46564:SF1">
    <property type="entry name" value="TRANSPOSASE"/>
    <property type="match status" value="1"/>
</dbReference>
<dbReference type="AlphaFoldDB" id="A0A0L6UK96"/>
<dbReference type="Proteomes" id="UP000037035">
    <property type="component" value="Unassembled WGS sequence"/>
</dbReference>